<accession>A0A0N0DWU2</accession>
<dbReference type="OMA" id="HRMFPCL"/>
<evidence type="ECO:0000313" key="3">
    <source>
        <dbReference type="EMBL" id="KPA82172.1"/>
    </source>
</evidence>
<evidence type="ECO:0000256" key="1">
    <source>
        <dbReference type="ARBA" id="ARBA00010364"/>
    </source>
</evidence>
<dbReference type="VEuPathDB" id="TriTrypDB:LpyrH10_05_1610"/>
<dbReference type="RefSeq" id="XP_015660611.1">
    <property type="nucleotide sequence ID" value="XM_015800604.1"/>
</dbReference>
<organism evidence="3 4">
    <name type="scientific">Leptomonas pyrrhocoris</name>
    <name type="common">Firebug parasite</name>
    <dbReference type="NCBI Taxonomy" id="157538"/>
    <lineage>
        <taxon>Eukaryota</taxon>
        <taxon>Discoba</taxon>
        <taxon>Euglenozoa</taxon>
        <taxon>Kinetoplastea</taxon>
        <taxon>Metakinetoplastina</taxon>
        <taxon>Trypanosomatida</taxon>
        <taxon>Trypanosomatidae</taxon>
        <taxon>Leishmaniinae</taxon>
        <taxon>Leptomonas</taxon>
    </lineage>
</organism>
<evidence type="ECO:0000313" key="4">
    <source>
        <dbReference type="Proteomes" id="UP000037923"/>
    </source>
</evidence>
<feature type="region of interest" description="Disordered" evidence="2">
    <location>
        <begin position="100"/>
        <end position="147"/>
    </location>
</feature>
<dbReference type="PANTHER" id="PTHR13420">
    <property type="entry name" value="UPF0235 PROTEIN C15ORF40"/>
    <property type="match status" value="1"/>
</dbReference>
<name>A0A0N0DWU2_LEPPY</name>
<proteinExistence type="inferred from homology"/>
<dbReference type="GeneID" id="26903592"/>
<dbReference type="OrthoDB" id="244097at2759"/>
<dbReference type="EMBL" id="LGTL01000005">
    <property type="protein sequence ID" value="KPA82172.1"/>
    <property type="molecule type" value="Genomic_DNA"/>
</dbReference>
<gene>
    <name evidence="3" type="ORF">ABB37_03301</name>
</gene>
<dbReference type="Pfam" id="PF02594">
    <property type="entry name" value="DUF167"/>
    <property type="match status" value="1"/>
</dbReference>
<dbReference type="PANTHER" id="PTHR13420:SF7">
    <property type="entry name" value="UPF0235 PROTEIN C15ORF40"/>
    <property type="match status" value="1"/>
</dbReference>
<feature type="compositionally biased region" description="Polar residues" evidence="2">
    <location>
        <begin position="123"/>
        <end position="132"/>
    </location>
</feature>
<dbReference type="Gene3D" id="3.30.1200.10">
    <property type="entry name" value="YggU-like"/>
    <property type="match status" value="1"/>
</dbReference>
<keyword evidence="4" id="KW-1185">Reference proteome</keyword>
<protein>
    <submittedName>
        <fullName evidence="3">Uncharacterized protein</fullName>
    </submittedName>
</protein>
<dbReference type="AlphaFoldDB" id="A0A0N0DWU2"/>
<dbReference type="Proteomes" id="UP000037923">
    <property type="component" value="Unassembled WGS sequence"/>
</dbReference>
<comment type="similarity">
    <text evidence="1">Belongs to the UPF0235 family.</text>
</comment>
<dbReference type="SUPFAM" id="SSF69786">
    <property type="entry name" value="YggU-like"/>
    <property type="match status" value="1"/>
</dbReference>
<dbReference type="GO" id="GO:0005737">
    <property type="term" value="C:cytoplasm"/>
    <property type="evidence" value="ECO:0007669"/>
    <property type="project" value="TreeGrafter"/>
</dbReference>
<sequence>MFPFLTEQQPGGFLIRVHAKPGARVSAFAAPLALHHTEVDLRIAAPPVEGQANAELVRFFEEVVEQGLRELQRDSTGFVEGTSYAQVVAAESAAAETQLCTSDSVERGDKKSQRKGKGRDAISSASNGQKIKSSGGKASAPAVHPPGEVFPARVDVTLVRGGTSREKTVLALFPGTRAQLLAILEKASHA</sequence>
<evidence type="ECO:0000256" key="2">
    <source>
        <dbReference type="SAM" id="MobiDB-lite"/>
    </source>
</evidence>
<dbReference type="InterPro" id="IPR036591">
    <property type="entry name" value="YggU-like_sf"/>
</dbReference>
<comment type="caution">
    <text evidence="3">The sequence shown here is derived from an EMBL/GenBank/DDBJ whole genome shotgun (WGS) entry which is preliminary data.</text>
</comment>
<dbReference type="InterPro" id="IPR003746">
    <property type="entry name" value="DUF167"/>
</dbReference>
<reference evidence="3 4" key="1">
    <citation type="submission" date="2015-07" db="EMBL/GenBank/DDBJ databases">
        <title>High-quality genome of monoxenous trypanosomatid Leptomonas pyrrhocoris.</title>
        <authorList>
            <person name="Flegontov P."/>
            <person name="Butenko A."/>
            <person name="Firsov S."/>
            <person name="Vlcek C."/>
            <person name="Logacheva M.D."/>
            <person name="Field M."/>
            <person name="Filatov D."/>
            <person name="Flegontova O."/>
            <person name="Gerasimov E."/>
            <person name="Jackson A.P."/>
            <person name="Kelly S."/>
            <person name="Opperdoes F."/>
            <person name="O'Reilly A."/>
            <person name="Votypka J."/>
            <person name="Yurchenko V."/>
            <person name="Lukes J."/>
        </authorList>
    </citation>
    <scope>NUCLEOTIDE SEQUENCE [LARGE SCALE GENOMIC DNA]</scope>
    <source>
        <strain evidence="3">H10</strain>
    </source>
</reference>
<dbReference type="SMART" id="SM01152">
    <property type="entry name" value="DUF167"/>
    <property type="match status" value="1"/>
</dbReference>